<name>A0A942UZP1_9FIRM</name>
<organism evidence="21 22">
    <name type="scientific">Anaeromonas frigoriresistens</name>
    <dbReference type="NCBI Taxonomy" id="2683708"/>
    <lineage>
        <taxon>Bacteria</taxon>
        <taxon>Bacillati</taxon>
        <taxon>Bacillota</taxon>
        <taxon>Tissierellia</taxon>
        <taxon>Tissierellales</taxon>
        <taxon>Thermohalobacteraceae</taxon>
        <taxon>Anaeromonas</taxon>
    </lineage>
</organism>
<evidence type="ECO:0000256" key="7">
    <source>
        <dbReference type="ARBA" id="ARBA00013025"/>
    </source>
</evidence>
<evidence type="ECO:0000256" key="12">
    <source>
        <dbReference type="ARBA" id="ARBA00022840"/>
    </source>
</evidence>
<dbReference type="InterPro" id="IPR013221">
    <property type="entry name" value="Mur_ligase_cen"/>
</dbReference>
<dbReference type="PIRSF" id="PIRSF001563">
    <property type="entry name" value="Folylpolyglu_synth"/>
    <property type="match status" value="1"/>
</dbReference>
<dbReference type="NCBIfam" id="TIGR01499">
    <property type="entry name" value="folC"/>
    <property type="match status" value="1"/>
</dbReference>
<evidence type="ECO:0000256" key="11">
    <source>
        <dbReference type="ARBA" id="ARBA00022741"/>
    </source>
</evidence>
<evidence type="ECO:0000256" key="8">
    <source>
        <dbReference type="ARBA" id="ARBA00019357"/>
    </source>
</evidence>
<dbReference type="GO" id="GO:0005737">
    <property type="term" value="C:cytoplasm"/>
    <property type="evidence" value="ECO:0007669"/>
    <property type="project" value="TreeGrafter"/>
</dbReference>
<evidence type="ECO:0000256" key="13">
    <source>
        <dbReference type="ARBA" id="ARBA00022842"/>
    </source>
</evidence>
<dbReference type="InterPro" id="IPR036565">
    <property type="entry name" value="Mur-like_cat_sf"/>
</dbReference>
<dbReference type="InterPro" id="IPR004101">
    <property type="entry name" value="Mur_ligase_C"/>
</dbReference>
<dbReference type="EC" id="6.3.2.17" evidence="7"/>
<evidence type="ECO:0000256" key="4">
    <source>
        <dbReference type="ARBA" id="ARBA00008276"/>
    </source>
</evidence>
<evidence type="ECO:0000256" key="17">
    <source>
        <dbReference type="ARBA" id="ARBA00049161"/>
    </source>
</evidence>
<evidence type="ECO:0000256" key="2">
    <source>
        <dbReference type="ARBA" id="ARBA00004799"/>
    </source>
</evidence>
<dbReference type="AlphaFoldDB" id="A0A942UZP1"/>
<keyword evidence="13" id="KW-0460">Magnesium</keyword>
<keyword evidence="14" id="KW-0289">Folate biosynthesis</keyword>
<evidence type="ECO:0000259" key="19">
    <source>
        <dbReference type="Pfam" id="PF02875"/>
    </source>
</evidence>
<comment type="pathway">
    <text evidence="2">Cofactor biosynthesis; tetrahydrofolate biosynthesis; 7,8-dihydrofolate from 2-amino-4-hydroxy-6-hydroxymethyl-7,8-dihydropteridine diphosphate and 4-aminobenzoate: step 2/2.</text>
</comment>
<comment type="similarity">
    <text evidence="4 18">Belongs to the folylpolyglutamate synthase family.</text>
</comment>
<sequence>MNYSEALEYIHGTRKFGSKLGLKNISKLLNLLDNPHDKLRFIHVAGTNGKGSTSSFISNVLIEQGYKVGLFTSPYLEVFNERIRINNKNILDNQLADITERVKSKVDEMIEEGYNHPTEFEIVTAIAFVYYFEQNVDAVVLEVGLGGRFDSTNVIGKPLISVITSISLDHMDILGDTIEKIAYEKAGIIKRNSRVISYPQQKLAEEVIFKVSKEKQASLDFMKFDNINIKECSDRGSVFDFNYKGIKYENIKINLIGKHQIYNASLALKTILLLNEFGDIKVSEYSIKKGLEKSRWMGRLEIISENPRVLIDGAHNIQGIKALVDSIENIFRYDRLILVVGLLRDKDVEEIISVIAPKADKVLVTEPESPRKLAASELSKIVCKYNDNVSYTENIKNVIELSYKEYKDNDLIVIAGSLYLIGEARRTIMNK</sequence>
<evidence type="ECO:0000256" key="10">
    <source>
        <dbReference type="ARBA" id="ARBA00022723"/>
    </source>
</evidence>
<feature type="domain" description="Mur ligase central" evidence="20">
    <location>
        <begin position="44"/>
        <end position="268"/>
    </location>
</feature>
<dbReference type="GO" id="GO:0046872">
    <property type="term" value="F:metal ion binding"/>
    <property type="evidence" value="ECO:0007669"/>
    <property type="project" value="UniProtKB-KW"/>
</dbReference>
<keyword evidence="9 18" id="KW-0436">Ligase</keyword>
<dbReference type="RefSeq" id="WP_203367158.1">
    <property type="nucleotide sequence ID" value="NZ_WSFT01000044.1"/>
</dbReference>
<comment type="catalytic activity">
    <reaction evidence="17">
        <text>7,8-dihydropteroate + L-glutamate + ATP = 7,8-dihydrofolate + ADP + phosphate + H(+)</text>
        <dbReference type="Rhea" id="RHEA:23584"/>
        <dbReference type="ChEBI" id="CHEBI:15378"/>
        <dbReference type="ChEBI" id="CHEBI:17839"/>
        <dbReference type="ChEBI" id="CHEBI:29985"/>
        <dbReference type="ChEBI" id="CHEBI:30616"/>
        <dbReference type="ChEBI" id="CHEBI:43474"/>
        <dbReference type="ChEBI" id="CHEBI:57451"/>
        <dbReference type="ChEBI" id="CHEBI:456216"/>
        <dbReference type="EC" id="6.3.2.12"/>
    </reaction>
</comment>
<dbReference type="Gene3D" id="3.40.1190.10">
    <property type="entry name" value="Mur-like, catalytic domain"/>
    <property type="match status" value="1"/>
</dbReference>
<comment type="subunit">
    <text evidence="5">Monomer.</text>
</comment>
<protein>
    <recommendedName>
        <fullName evidence="8">Dihydrofolate synthase/folylpolyglutamate synthase</fullName>
        <ecNumber evidence="6">6.3.2.12</ecNumber>
        <ecNumber evidence="7">6.3.2.17</ecNumber>
    </recommendedName>
    <alternativeName>
        <fullName evidence="15">Tetrahydrofolylpolyglutamate synthase</fullName>
    </alternativeName>
</protein>
<evidence type="ECO:0000256" key="3">
    <source>
        <dbReference type="ARBA" id="ARBA00005150"/>
    </source>
</evidence>
<keyword evidence="22" id="KW-1185">Reference proteome</keyword>
<dbReference type="Proteomes" id="UP000724672">
    <property type="component" value="Unassembled WGS sequence"/>
</dbReference>
<evidence type="ECO:0000256" key="6">
    <source>
        <dbReference type="ARBA" id="ARBA00013023"/>
    </source>
</evidence>
<accession>A0A942UZP1</accession>
<evidence type="ECO:0000259" key="20">
    <source>
        <dbReference type="Pfam" id="PF08245"/>
    </source>
</evidence>
<dbReference type="EMBL" id="WSFT01000044">
    <property type="protein sequence ID" value="MBS4539236.1"/>
    <property type="molecule type" value="Genomic_DNA"/>
</dbReference>
<evidence type="ECO:0000256" key="9">
    <source>
        <dbReference type="ARBA" id="ARBA00022598"/>
    </source>
</evidence>
<evidence type="ECO:0000256" key="14">
    <source>
        <dbReference type="ARBA" id="ARBA00022909"/>
    </source>
</evidence>
<dbReference type="GO" id="GO:0005524">
    <property type="term" value="F:ATP binding"/>
    <property type="evidence" value="ECO:0007669"/>
    <property type="project" value="UniProtKB-KW"/>
</dbReference>
<keyword evidence="11 18" id="KW-0547">Nucleotide-binding</keyword>
<dbReference type="PROSITE" id="PS01012">
    <property type="entry name" value="FOLYLPOLYGLU_SYNT_2"/>
    <property type="match status" value="1"/>
</dbReference>
<evidence type="ECO:0000256" key="1">
    <source>
        <dbReference type="ARBA" id="ARBA00001946"/>
    </source>
</evidence>
<reference evidence="21" key="1">
    <citation type="submission" date="2019-12" db="EMBL/GenBank/DDBJ databases">
        <title>Clostridiaceae gen. nov. sp. nov., isolated from sediment in Xinjiang, China.</title>
        <authorList>
            <person name="Zhang R."/>
        </authorList>
    </citation>
    <scope>NUCLEOTIDE SEQUENCE</scope>
    <source>
        <strain evidence="21">D2Q-11</strain>
    </source>
</reference>
<comment type="cofactor">
    <cofactor evidence="1">
        <name>Mg(2+)</name>
        <dbReference type="ChEBI" id="CHEBI:18420"/>
    </cofactor>
</comment>
<dbReference type="InterPro" id="IPR036615">
    <property type="entry name" value="Mur_ligase_C_dom_sf"/>
</dbReference>
<dbReference type="Gene3D" id="3.90.190.20">
    <property type="entry name" value="Mur ligase, C-terminal domain"/>
    <property type="match status" value="1"/>
</dbReference>
<feature type="domain" description="Mur ligase C-terminal" evidence="19">
    <location>
        <begin position="298"/>
        <end position="417"/>
    </location>
</feature>
<dbReference type="SUPFAM" id="SSF53623">
    <property type="entry name" value="MurD-like peptide ligases, catalytic domain"/>
    <property type="match status" value="1"/>
</dbReference>
<evidence type="ECO:0000256" key="16">
    <source>
        <dbReference type="ARBA" id="ARBA00047493"/>
    </source>
</evidence>
<evidence type="ECO:0000256" key="5">
    <source>
        <dbReference type="ARBA" id="ARBA00011245"/>
    </source>
</evidence>
<dbReference type="FunFam" id="3.40.1190.10:FF:000004">
    <property type="entry name" value="Dihydrofolate synthase/folylpolyglutamate synthase"/>
    <property type="match status" value="1"/>
</dbReference>
<keyword evidence="12 18" id="KW-0067">ATP-binding</keyword>
<gene>
    <name evidence="21" type="ORF">GOQ27_12240</name>
</gene>
<evidence type="ECO:0000313" key="21">
    <source>
        <dbReference type="EMBL" id="MBS4539236.1"/>
    </source>
</evidence>
<dbReference type="PANTHER" id="PTHR11136">
    <property type="entry name" value="FOLYLPOLYGLUTAMATE SYNTHASE-RELATED"/>
    <property type="match status" value="1"/>
</dbReference>
<dbReference type="Pfam" id="PF02875">
    <property type="entry name" value="Mur_ligase_C"/>
    <property type="match status" value="1"/>
</dbReference>
<proteinExistence type="inferred from homology"/>
<evidence type="ECO:0000256" key="18">
    <source>
        <dbReference type="PIRNR" id="PIRNR001563"/>
    </source>
</evidence>
<dbReference type="PANTHER" id="PTHR11136:SF0">
    <property type="entry name" value="DIHYDROFOLATE SYNTHETASE-RELATED"/>
    <property type="match status" value="1"/>
</dbReference>
<dbReference type="InterPro" id="IPR001645">
    <property type="entry name" value="Folylpolyglutamate_synth"/>
</dbReference>
<comment type="pathway">
    <text evidence="3">Cofactor biosynthesis; tetrahydrofolylpolyglutamate biosynthesis.</text>
</comment>
<dbReference type="SUPFAM" id="SSF53244">
    <property type="entry name" value="MurD-like peptide ligases, peptide-binding domain"/>
    <property type="match status" value="1"/>
</dbReference>
<dbReference type="InterPro" id="IPR018109">
    <property type="entry name" value="Folylpolyglutamate_synth_CS"/>
</dbReference>
<comment type="caution">
    <text evidence="21">The sequence shown here is derived from an EMBL/GenBank/DDBJ whole genome shotgun (WGS) entry which is preliminary data.</text>
</comment>
<evidence type="ECO:0000313" key="22">
    <source>
        <dbReference type="Proteomes" id="UP000724672"/>
    </source>
</evidence>
<comment type="catalytic activity">
    <reaction evidence="16">
        <text>(6S)-5,6,7,8-tetrahydrofolyl-(gamma-L-Glu)(n) + L-glutamate + ATP = (6S)-5,6,7,8-tetrahydrofolyl-(gamma-L-Glu)(n+1) + ADP + phosphate + H(+)</text>
        <dbReference type="Rhea" id="RHEA:10580"/>
        <dbReference type="Rhea" id="RHEA-COMP:14738"/>
        <dbReference type="Rhea" id="RHEA-COMP:14740"/>
        <dbReference type="ChEBI" id="CHEBI:15378"/>
        <dbReference type="ChEBI" id="CHEBI:29985"/>
        <dbReference type="ChEBI" id="CHEBI:30616"/>
        <dbReference type="ChEBI" id="CHEBI:43474"/>
        <dbReference type="ChEBI" id="CHEBI:141005"/>
        <dbReference type="ChEBI" id="CHEBI:456216"/>
        <dbReference type="EC" id="6.3.2.17"/>
    </reaction>
</comment>
<dbReference type="PROSITE" id="PS01011">
    <property type="entry name" value="FOLYLPOLYGLU_SYNT_1"/>
    <property type="match status" value="1"/>
</dbReference>
<evidence type="ECO:0000256" key="15">
    <source>
        <dbReference type="ARBA" id="ARBA00030592"/>
    </source>
</evidence>
<dbReference type="EC" id="6.3.2.12" evidence="6"/>
<dbReference type="Pfam" id="PF08245">
    <property type="entry name" value="Mur_ligase_M"/>
    <property type="match status" value="1"/>
</dbReference>
<keyword evidence="10" id="KW-0479">Metal-binding</keyword>
<dbReference type="GO" id="GO:0004326">
    <property type="term" value="F:tetrahydrofolylpolyglutamate synthase activity"/>
    <property type="evidence" value="ECO:0007669"/>
    <property type="project" value="UniProtKB-EC"/>
</dbReference>
<dbReference type="GO" id="GO:0046656">
    <property type="term" value="P:folic acid biosynthetic process"/>
    <property type="evidence" value="ECO:0007669"/>
    <property type="project" value="UniProtKB-KW"/>
</dbReference>
<dbReference type="GO" id="GO:0008841">
    <property type="term" value="F:dihydrofolate synthase activity"/>
    <property type="evidence" value="ECO:0007669"/>
    <property type="project" value="UniProtKB-EC"/>
</dbReference>